<dbReference type="SUPFAM" id="SSF50037">
    <property type="entry name" value="C-terminal domain of transcriptional repressors"/>
    <property type="match status" value="1"/>
</dbReference>
<dbReference type="OrthoDB" id="7173531at2"/>
<accession>A0A916Z6N2</accession>
<sequence length="104" mass="11028">MAGERLADCELGTSVRILAVDWDHLGNAEARRLRALGFDVGAVLRLAHRGVFGGRDPIAIEVGRMTVALRRHHASAIMVEAAPDEGLHPAGQRPASNSNPESAA</sequence>
<dbReference type="GO" id="GO:0046914">
    <property type="term" value="F:transition metal ion binding"/>
    <property type="evidence" value="ECO:0007669"/>
    <property type="project" value="InterPro"/>
</dbReference>
<evidence type="ECO:0000313" key="5">
    <source>
        <dbReference type="Proteomes" id="UP000612349"/>
    </source>
</evidence>
<proteinExistence type="predicted"/>
<dbReference type="EMBL" id="BMIP01000008">
    <property type="protein sequence ID" value="GGD79187.1"/>
    <property type="molecule type" value="Genomic_DNA"/>
</dbReference>
<evidence type="ECO:0000256" key="2">
    <source>
        <dbReference type="SAM" id="MobiDB-lite"/>
    </source>
</evidence>
<feature type="region of interest" description="Disordered" evidence="2">
    <location>
        <begin position="81"/>
        <end position="104"/>
    </location>
</feature>
<dbReference type="Proteomes" id="UP000612349">
    <property type="component" value="Unassembled WGS sequence"/>
</dbReference>
<reference evidence="4" key="1">
    <citation type="journal article" date="2014" name="Int. J. Syst. Evol. Microbiol.">
        <title>Complete genome sequence of Corynebacterium casei LMG S-19264T (=DSM 44701T), isolated from a smear-ripened cheese.</title>
        <authorList>
            <consortium name="US DOE Joint Genome Institute (JGI-PGF)"/>
            <person name="Walter F."/>
            <person name="Albersmeier A."/>
            <person name="Kalinowski J."/>
            <person name="Ruckert C."/>
        </authorList>
    </citation>
    <scope>NUCLEOTIDE SEQUENCE</scope>
    <source>
        <strain evidence="4">CGMCC 1.15360</strain>
    </source>
</reference>
<reference evidence="4" key="2">
    <citation type="submission" date="2020-09" db="EMBL/GenBank/DDBJ databases">
        <authorList>
            <person name="Sun Q."/>
            <person name="Zhou Y."/>
        </authorList>
    </citation>
    <scope>NUCLEOTIDE SEQUENCE</scope>
    <source>
        <strain evidence="4">CGMCC 1.15360</strain>
    </source>
</reference>
<gene>
    <name evidence="4" type="ORF">GCM10010990_31330</name>
</gene>
<dbReference type="InterPro" id="IPR008988">
    <property type="entry name" value="Transcriptional_repressor_C"/>
</dbReference>
<feature type="compositionally biased region" description="Polar residues" evidence="2">
    <location>
        <begin position="94"/>
        <end position="104"/>
    </location>
</feature>
<dbReference type="Pfam" id="PF04023">
    <property type="entry name" value="FeoA"/>
    <property type="match status" value="1"/>
</dbReference>
<dbReference type="AlphaFoldDB" id="A0A916Z6N2"/>
<evidence type="ECO:0000259" key="3">
    <source>
        <dbReference type="SMART" id="SM00899"/>
    </source>
</evidence>
<keyword evidence="5" id="KW-1185">Reference proteome</keyword>
<evidence type="ECO:0000256" key="1">
    <source>
        <dbReference type="ARBA" id="ARBA00023004"/>
    </source>
</evidence>
<dbReference type="InterPro" id="IPR007167">
    <property type="entry name" value="Fe-transptr_FeoA-like"/>
</dbReference>
<evidence type="ECO:0000313" key="4">
    <source>
        <dbReference type="EMBL" id="GGD79187.1"/>
    </source>
</evidence>
<name>A0A916Z6N2_9SPHN</name>
<dbReference type="InterPro" id="IPR038157">
    <property type="entry name" value="FeoA_core_dom"/>
</dbReference>
<protein>
    <recommendedName>
        <fullName evidence="3">Ferrous iron transporter FeoA-like domain-containing protein</fullName>
    </recommendedName>
</protein>
<feature type="domain" description="Ferrous iron transporter FeoA-like" evidence="3">
    <location>
        <begin position="4"/>
        <end position="81"/>
    </location>
</feature>
<keyword evidence="1" id="KW-0408">Iron</keyword>
<dbReference type="SMART" id="SM00899">
    <property type="entry name" value="FeoA"/>
    <property type="match status" value="1"/>
</dbReference>
<organism evidence="4 5">
    <name type="scientific">Croceicoccus mobilis</name>
    <dbReference type="NCBI Taxonomy" id="1703339"/>
    <lineage>
        <taxon>Bacteria</taxon>
        <taxon>Pseudomonadati</taxon>
        <taxon>Pseudomonadota</taxon>
        <taxon>Alphaproteobacteria</taxon>
        <taxon>Sphingomonadales</taxon>
        <taxon>Erythrobacteraceae</taxon>
        <taxon>Croceicoccus</taxon>
    </lineage>
</organism>
<comment type="caution">
    <text evidence="4">The sequence shown here is derived from an EMBL/GenBank/DDBJ whole genome shotgun (WGS) entry which is preliminary data.</text>
</comment>
<dbReference type="Gene3D" id="2.30.30.90">
    <property type="match status" value="1"/>
</dbReference>